<feature type="domain" description="HTH LytTR-type" evidence="7">
    <location>
        <begin position="146"/>
        <end position="247"/>
    </location>
</feature>
<dbReference type="Gene3D" id="2.40.50.1020">
    <property type="entry name" value="LytTr DNA-binding domain"/>
    <property type="match status" value="1"/>
</dbReference>
<dbReference type="RefSeq" id="WP_014215858.1">
    <property type="nucleotide sequence ID" value="NC_016605.1"/>
</dbReference>
<dbReference type="SMART" id="SM00850">
    <property type="entry name" value="LytTR"/>
    <property type="match status" value="1"/>
</dbReference>
<comment type="caution">
    <text evidence="5">Lacks conserved residue(s) required for the propagation of feature annotation.</text>
</comment>
<dbReference type="InterPro" id="IPR011006">
    <property type="entry name" value="CheY-like_superfamily"/>
</dbReference>
<dbReference type="KEGG" id="pce:PECL_1440"/>
<dbReference type="InterPro" id="IPR046947">
    <property type="entry name" value="LytR-like"/>
</dbReference>
<gene>
    <name evidence="8" type="ordered locus">PECL_1440</name>
</gene>
<dbReference type="GO" id="GO:0003677">
    <property type="term" value="F:DNA binding"/>
    <property type="evidence" value="ECO:0007669"/>
    <property type="project" value="UniProtKB-KW"/>
</dbReference>
<dbReference type="Proteomes" id="UP000005444">
    <property type="component" value="Chromosome"/>
</dbReference>
<dbReference type="InterPro" id="IPR007492">
    <property type="entry name" value="LytTR_DNA-bd_dom"/>
</dbReference>
<evidence type="ECO:0000313" key="8">
    <source>
        <dbReference type="EMBL" id="AEV95664.1"/>
    </source>
</evidence>
<dbReference type="PATRIC" id="fig|701521.8.peg.1344"/>
<dbReference type="GO" id="GO:0000156">
    <property type="term" value="F:phosphorelay response regulator activity"/>
    <property type="evidence" value="ECO:0007669"/>
    <property type="project" value="InterPro"/>
</dbReference>
<keyword evidence="3" id="KW-0010">Activator</keyword>
<keyword evidence="1" id="KW-0963">Cytoplasm</keyword>
<evidence type="ECO:0000313" key="9">
    <source>
        <dbReference type="Proteomes" id="UP000005444"/>
    </source>
</evidence>
<keyword evidence="9" id="KW-1185">Reference proteome</keyword>
<comment type="function">
    <text evidence="4">Required for high-level post-exponential phase expression of a series of secreted proteins.</text>
</comment>
<dbReference type="eggNOG" id="COG3279">
    <property type="taxonomic scope" value="Bacteria"/>
</dbReference>
<name>G8PEY5_PEDCP</name>
<dbReference type="PANTHER" id="PTHR37299:SF3">
    <property type="entry name" value="STAGE 0 SPORULATION PROTEIN A HOMOLOG"/>
    <property type="match status" value="1"/>
</dbReference>
<evidence type="ECO:0000256" key="5">
    <source>
        <dbReference type="PROSITE-ProRule" id="PRU00169"/>
    </source>
</evidence>
<dbReference type="SMART" id="SM00448">
    <property type="entry name" value="REC"/>
    <property type="match status" value="1"/>
</dbReference>
<accession>G8PEY5</accession>
<evidence type="ECO:0000259" key="7">
    <source>
        <dbReference type="PROSITE" id="PS50930"/>
    </source>
</evidence>
<reference evidence="8 9" key="1">
    <citation type="journal article" date="2012" name="J. Bacteriol.">
        <title>Complete Genome Sequence of the Beer Spoilage Organism Pediococcus claussenii ATCC BAA-344T.</title>
        <authorList>
            <person name="Pittet V."/>
            <person name="Abegunde T."/>
            <person name="Marfleet T."/>
            <person name="Haakensen M."/>
            <person name="Morrow K."/>
            <person name="Jayaprakash T."/>
            <person name="Schroeder K."/>
            <person name="Trost B."/>
            <person name="Byrns S."/>
            <person name="Bergsveinson J."/>
            <person name="Kusalik A."/>
            <person name="Ziola B."/>
        </authorList>
    </citation>
    <scope>NUCLEOTIDE SEQUENCE [LARGE SCALE GENOMIC DNA]</scope>
    <source>
        <strain evidence="8 9">ATCC BAA-344</strain>
    </source>
</reference>
<protein>
    <submittedName>
        <fullName evidence="8">LytTr DNA-binding domain protein</fullName>
    </submittedName>
</protein>
<sequence>MVSVFICENNSAKLDLYTQIVNNHILINEFDMQVAVSASDSRQIMEYFKHKKVTGGLYFLNIGLGAGDSNGIQVATQIRRLDPLAKIIFISKHIETMYLALEKKVEPMDFIIKTNRLEEIKERIEENIRTVIRRYVRVMSLFEDRFEYRVGLKWRSIALSELIFVESAGQSHKIILHSLKQNDEFYANITDLAKKYPKLYRCHRSYLINPDNVSCYDPKAKQVSFINGDSCTIASRKVSDFKKLMTTTL</sequence>
<dbReference type="Gene3D" id="3.40.50.2300">
    <property type="match status" value="1"/>
</dbReference>
<evidence type="ECO:0000256" key="3">
    <source>
        <dbReference type="ARBA" id="ARBA00023159"/>
    </source>
</evidence>
<dbReference type="InterPro" id="IPR001789">
    <property type="entry name" value="Sig_transdc_resp-reg_receiver"/>
</dbReference>
<proteinExistence type="predicted"/>
<dbReference type="PANTHER" id="PTHR37299">
    <property type="entry name" value="TRANSCRIPTIONAL REGULATOR-RELATED"/>
    <property type="match status" value="1"/>
</dbReference>
<dbReference type="SUPFAM" id="SSF52172">
    <property type="entry name" value="CheY-like"/>
    <property type="match status" value="1"/>
</dbReference>
<keyword evidence="2" id="KW-0902">Two-component regulatory system</keyword>
<dbReference type="PROSITE" id="PS50110">
    <property type="entry name" value="RESPONSE_REGULATORY"/>
    <property type="match status" value="1"/>
</dbReference>
<evidence type="ECO:0000256" key="1">
    <source>
        <dbReference type="ARBA" id="ARBA00022490"/>
    </source>
</evidence>
<dbReference type="PROSITE" id="PS50930">
    <property type="entry name" value="HTH_LYTTR"/>
    <property type="match status" value="1"/>
</dbReference>
<dbReference type="HOGENOM" id="CLU_000445_14_6_9"/>
<dbReference type="AlphaFoldDB" id="G8PEY5"/>
<dbReference type="Pfam" id="PF04397">
    <property type="entry name" value="LytTR"/>
    <property type="match status" value="1"/>
</dbReference>
<organism evidence="8 9">
    <name type="scientific">Pediococcus claussenii (strain ATCC BAA-344 / DSM 14800 / JCM 18046 / KCTC 3811 / LMG 21948 / P06)</name>
    <dbReference type="NCBI Taxonomy" id="701521"/>
    <lineage>
        <taxon>Bacteria</taxon>
        <taxon>Bacillati</taxon>
        <taxon>Bacillota</taxon>
        <taxon>Bacilli</taxon>
        <taxon>Lactobacillales</taxon>
        <taxon>Lactobacillaceae</taxon>
        <taxon>Pediococcus</taxon>
    </lineage>
</organism>
<dbReference type="Pfam" id="PF00072">
    <property type="entry name" value="Response_reg"/>
    <property type="match status" value="1"/>
</dbReference>
<dbReference type="STRING" id="701521.PECL_1440"/>
<evidence type="ECO:0000259" key="6">
    <source>
        <dbReference type="PROSITE" id="PS50110"/>
    </source>
</evidence>
<evidence type="ECO:0000256" key="4">
    <source>
        <dbReference type="ARBA" id="ARBA00037164"/>
    </source>
</evidence>
<dbReference type="EMBL" id="CP003137">
    <property type="protein sequence ID" value="AEV95664.1"/>
    <property type="molecule type" value="Genomic_DNA"/>
</dbReference>
<evidence type="ECO:0000256" key="2">
    <source>
        <dbReference type="ARBA" id="ARBA00023012"/>
    </source>
</evidence>
<keyword evidence="8" id="KW-0238">DNA-binding</keyword>
<feature type="domain" description="Response regulatory" evidence="6">
    <location>
        <begin position="3"/>
        <end position="128"/>
    </location>
</feature>